<gene>
    <name evidence="5" type="ORF">GCM10009422_27380</name>
</gene>
<dbReference type="InterPro" id="IPR005632">
    <property type="entry name" value="Chaperone_Skp"/>
</dbReference>
<evidence type="ECO:0000256" key="3">
    <source>
        <dbReference type="SAM" id="MobiDB-lite"/>
    </source>
</evidence>
<dbReference type="PANTHER" id="PTHR35089">
    <property type="entry name" value="CHAPERONE PROTEIN SKP"/>
    <property type="match status" value="1"/>
</dbReference>
<name>A0ABN1H485_9CAUL</name>
<dbReference type="Gene3D" id="3.30.910.20">
    <property type="entry name" value="Skp domain"/>
    <property type="match status" value="1"/>
</dbReference>
<feature type="compositionally biased region" description="Low complexity" evidence="3">
    <location>
        <begin position="83"/>
        <end position="93"/>
    </location>
</feature>
<keyword evidence="2 4" id="KW-0732">Signal</keyword>
<dbReference type="SUPFAM" id="SSF111384">
    <property type="entry name" value="OmpH-like"/>
    <property type="match status" value="1"/>
</dbReference>
<sequence length="194" mass="20912">MKLLAIGAFAAAILIAGAASAQNAPAQPTVNHGPAIAGLCIYNPQRVLAQSTAGQALQTGLQRLAEEVRGELQPYAANIQSEAQQLQQGGQAADPDGSRRRAWQQRLEEAQQLEQTREQELRYTEAMQTQTIGNAASPIIAAVYQERSCSILLDRSSVFIGNPAMDVTDLILQRLNQALPTLPAFNRMPLPAQQ</sequence>
<dbReference type="PANTHER" id="PTHR35089:SF1">
    <property type="entry name" value="CHAPERONE PROTEIN SKP"/>
    <property type="match status" value="1"/>
</dbReference>
<evidence type="ECO:0000256" key="4">
    <source>
        <dbReference type="SAM" id="SignalP"/>
    </source>
</evidence>
<evidence type="ECO:0000256" key="2">
    <source>
        <dbReference type="ARBA" id="ARBA00022729"/>
    </source>
</evidence>
<dbReference type="EMBL" id="BAAAGA010000007">
    <property type="protein sequence ID" value="GAA0628578.1"/>
    <property type="molecule type" value="Genomic_DNA"/>
</dbReference>
<dbReference type="InterPro" id="IPR024930">
    <property type="entry name" value="Skp_dom_sf"/>
</dbReference>
<feature type="region of interest" description="Disordered" evidence="3">
    <location>
        <begin position="83"/>
        <end position="103"/>
    </location>
</feature>
<reference evidence="5 6" key="1">
    <citation type="journal article" date="2019" name="Int. J. Syst. Evol. Microbiol.">
        <title>The Global Catalogue of Microorganisms (GCM) 10K type strain sequencing project: providing services to taxonomists for standard genome sequencing and annotation.</title>
        <authorList>
            <consortium name="The Broad Institute Genomics Platform"/>
            <consortium name="The Broad Institute Genome Sequencing Center for Infectious Disease"/>
            <person name="Wu L."/>
            <person name="Ma J."/>
        </authorList>
    </citation>
    <scope>NUCLEOTIDE SEQUENCE [LARGE SCALE GENOMIC DNA]</scope>
    <source>
        <strain evidence="5 6">JCM 12928</strain>
    </source>
</reference>
<evidence type="ECO:0000313" key="5">
    <source>
        <dbReference type="EMBL" id="GAA0628578.1"/>
    </source>
</evidence>
<comment type="caution">
    <text evidence="5">The sequence shown here is derived from an EMBL/GenBank/DDBJ whole genome shotgun (WGS) entry which is preliminary data.</text>
</comment>
<keyword evidence="6" id="KW-1185">Reference proteome</keyword>
<accession>A0ABN1H485</accession>
<feature type="chain" id="PRO_5045038246" evidence="4">
    <location>
        <begin position="22"/>
        <end position="194"/>
    </location>
</feature>
<proteinExistence type="inferred from homology"/>
<dbReference type="RefSeq" id="WP_343794549.1">
    <property type="nucleotide sequence ID" value="NZ_BAAAGA010000007.1"/>
</dbReference>
<organism evidence="5 6">
    <name type="scientific">Brevundimonas kwangchunensis</name>
    <dbReference type="NCBI Taxonomy" id="322163"/>
    <lineage>
        <taxon>Bacteria</taxon>
        <taxon>Pseudomonadati</taxon>
        <taxon>Pseudomonadota</taxon>
        <taxon>Alphaproteobacteria</taxon>
        <taxon>Caulobacterales</taxon>
        <taxon>Caulobacteraceae</taxon>
        <taxon>Brevundimonas</taxon>
    </lineage>
</organism>
<evidence type="ECO:0000313" key="6">
    <source>
        <dbReference type="Proteomes" id="UP001501352"/>
    </source>
</evidence>
<comment type="similarity">
    <text evidence="1">Belongs to the Skp family.</text>
</comment>
<evidence type="ECO:0000256" key="1">
    <source>
        <dbReference type="ARBA" id="ARBA00009091"/>
    </source>
</evidence>
<dbReference type="Proteomes" id="UP001501352">
    <property type="component" value="Unassembled WGS sequence"/>
</dbReference>
<feature type="signal peptide" evidence="4">
    <location>
        <begin position="1"/>
        <end position="21"/>
    </location>
</feature>
<protein>
    <submittedName>
        <fullName evidence="5">OmpH family outer membrane protein</fullName>
    </submittedName>
</protein>
<dbReference type="SMART" id="SM00935">
    <property type="entry name" value="OmpH"/>
    <property type="match status" value="1"/>
</dbReference>
<dbReference type="Pfam" id="PF03938">
    <property type="entry name" value="OmpH"/>
    <property type="match status" value="1"/>
</dbReference>